<evidence type="ECO:0000313" key="5">
    <source>
        <dbReference type="EMBL" id="CUS94455.1"/>
    </source>
</evidence>
<name>A0A0N7MVD7_9BACT</name>
<accession>A0A0N7MVD7</accession>
<dbReference type="RefSeq" id="WP_075426505.1">
    <property type="nucleotide sequence ID" value="NZ_CZVI01000049.1"/>
</dbReference>
<dbReference type="Proteomes" id="UP000182011">
    <property type="component" value="Unassembled WGS sequence"/>
</dbReference>
<accession>A0A0P1MGJ0</accession>
<evidence type="ECO:0000313" key="6">
    <source>
        <dbReference type="EMBL" id="CUU07127.1"/>
    </source>
</evidence>
<accession>A0A0P1MM61</accession>
<dbReference type="InterPro" id="IPR036679">
    <property type="entry name" value="FlgN-like_sf"/>
</dbReference>
<evidence type="ECO:0000256" key="3">
    <source>
        <dbReference type="ARBA" id="ARBA00022795"/>
    </source>
</evidence>
<organism evidence="6 7">
    <name type="scientific">Candidatus Kryptonium thompsonii</name>
    <dbReference type="NCBI Taxonomy" id="1633631"/>
    <lineage>
        <taxon>Bacteria</taxon>
        <taxon>Pseudomonadati</taxon>
        <taxon>Candidatus Kryptoniota</taxon>
        <taxon>Candidatus Kryptonium</taxon>
    </lineage>
</organism>
<sequence length="128" mass="15036">MESAKAKELLLEFKDKLKLFKSIAKEKQTAIIEFDHDRLEDIIGQEELLLEEISELEKKFISDFGRNNLKTLIEDNVELKMLRTDLEREIEEIKKLSAENKYLISHSLVFVRKLIELYGGENKINVKV</sequence>
<accession>A0A0P1LQL8</accession>
<accession>A0A0P1LRW5</accession>
<dbReference type="AlphaFoldDB" id="A0A0N7MVD7"/>
<proteinExistence type="inferred from homology"/>
<reference evidence="5 8" key="2">
    <citation type="submission" date="2015-11" db="EMBL/GenBank/DDBJ databases">
        <authorList>
            <person name="Varghese N."/>
        </authorList>
    </citation>
    <scope>NUCLEOTIDE SEQUENCE [LARGE SCALE GENOMIC DNA]</scope>
    <source>
        <strain evidence="5 8">JGI-8</strain>
    </source>
</reference>
<reference evidence="6 7" key="1">
    <citation type="submission" date="2015-11" db="EMBL/GenBank/DDBJ databases">
        <authorList>
            <person name="Zhang Y."/>
            <person name="Guo Z."/>
        </authorList>
    </citation>
    <scope>NUCLEOTIDE SEQUENCE [LARGE SCALE GENOMIC DNA]</scope>
    <source>
        <strain evidence="6">JGI-4</strain>
    </source>
</reference>
<accession>A0A0P1L6S7</accession>
<dbReference type="InterPro" id="IPR007809">
    <property type="entry name" value="FlgN-like"/>
</dbReference>
<evidence type="ECO:0000256" key="1">
    <source>
        <dbReference type="ARBA" id="ARBA00002397"/>
    </source>
</evidence>
<keyword evidence="3" id="KW-1005">Bacterial flagellum biogenesis</keyword>
<dbReference type="EMBL" id="CZVI01000049">
    <property type="protein sequence ID" value="CUS94455.1"/>
    <property type="molecule type" value="Genomic_DNA"/>
</dbReference>
<dbReference type="Pfam" id="PF05130">
    <property type="entry name" value="FlgN"/>
    <property type="match status" value="1"/>
</dbReference>
<comment type="similarity">
    <text evidence="2">Belongs to the FlgN family.</text>
</comment>
<dbReference type="Proteomes" id="UP000182200">
    <property type="component" value="Unassembled WGS sequence"/>
</dbReference>
<dbReference type="SUPFAM" id="SSF140566">
    <property type="entry name" value="FlgN-like"/>
    <property type="match status" value="1"/>
</dbReference>
<accession>A0A0P1LRM9</accession>
<dbReference type="GO" id="GO:0044780">
    <property type="term" value="P:bacterial-type flagellum assembly"/>
    <property type="evidence" value="ECO:0007669"/>
    <property type="project" value="InterPro"/>
</dbReference>
<gene>
    <name evidence="6" type="ORF">JGI4_01716</name>
    <name evidence="5" type="ORF">JGI8_01990</name>
</gene>
<protein>
    <submittedName>
        <fullName evidence="6">FlgN protein</fullName>
    </submittedName>
</protein>
<comment type="function">
    <text evidence="1">Required for the efficient initiation of filament assembly.</text>
</comment>
<dbReference type="Gene3D" id="1.20.58.300">
    <property type="entry name" value="FlgN-like"/>
    <property type="match status" value="1"/>
</dbReference>
<feature type="coiled-coil region" evidence="4">
    <location>
        <begin position="39"/>
        <end position="99"/>
    </location>
</feature>
<keyword evidence="4" id="KW-0175">Coiled coil</keyword>
<dbReference type="STRING" id="1633631.GCA_001442925_01711"/>
<accession>A0A0S4N7A9</accession>
<accession>A0A0P1LMY7</accession>
<evidence type="ECO:0000313" key="7">
    <source>
        <dbReference type="Proteomes" id="UP000182011"/>
    </source>
</evidence>
<keyword evidence="8" id="KW-1185">Reference proteome</keyword>
<evidence type="ECO:0000256" key="4">
    <source>
        <dbReference type="SAM" id="Coils"/>
    </source>
</evidence>
<evidence type="ECO:0000256" key="2">
    <source>
        <dbReference type="ARBA" id="ARBA00007703"/>
    </source>
</evidence>
<dbReference type="EMBL" id="FAOP01000006">
    <property type="protein sequence ID" value="CUU07127.1"/>
    <property type="molecule type" value="Genomic_DNA"/>
</dbReference>
<accession>A0A0P1L7N4</accession>
<evidence type="ECO:0000313" key="8">
    <source>
        <dbReference type="Proteomes" id="UP000182200"/>
    </source>
</evidence>